<keyword evidence="2" id="KW-1185">Reference proteome</keyword>
<dbReference type="Proteomes" id="UP000640912">
    <property type="component" value="Unassembled WGS sequence"/>
</dbReference>
<evidence type="ECO:0008006" key="3">
    <source>
        <dbReference type="Google" id="ProtNLM"/>
    </source>
</evidence>
<evidence type="ECO:0000313" key="2">
    <source>
        <dbReference type="Proteomes" id="UP000640912"/>
    </source>
</evidence>
<reference evidence="1 2" key="1">
    <citation type="journal article" date="2021" name="Microorganisms">
        <title>Dual Inhibition of Salmonella enterica and Clostridium perfringens by New Probiotic Candidates Isolated from Chicken Intestinal Mucosa.</title>
        <authorList>
            <person name="Lone A."/>
            <person name="Mottawea W."/>
            <person name="Ait Chait Y."/>
            <person name="Hammami R."/>
        </authorList>
    </citation>
    <scope>NUCLEOTIDE SEQUENCE [LARGE SCALE GENOMIC DNA]</scope>
    <source>
        <strain evidence="1 2">A12</strain>
    </source>
</reference>
<comment type="caution">
    <text evidence="1">The sequence shown here is derived from an EMBL/GenBank/DDBJ whole genome shotgun (WGS) entry which is preliminary data.</text>
</comment>
<gene>
    <name evidence="1" type="ORF">JEM47_02565</name>
</gene>
<accession>A0ABS1LT43</accession>
<dbReference type="Gene3D" id="3.30.160.250">
    <property type="match status" value="1"/>
</dbReference>
<dbReference type="EMBL" id="JAEHNR010000019">
    <property type="protein sequence ID" value="MBL1071407.1"/>
    <property type="molecule type" value="Genomic_DNA"/>
</dbReference>
<organism evidence="1 2">
    <name type="scientific">Lactobacillus kitasatonis</name>
    <dbReference type="NCBI Taxonomy" id="237446"/>
    <lineage>
        <taxon>Bacteria</taxon>
        <taxon>Bacillati</taxon>
        <taxon>Bacillota</taxon>
        <taxon>Bacilli</taxon>
        <taxon>Lactobacillales</taxon>
        <taxon>Lactobacillaceae</taxon>
        <taxon>Lactobacillus</taxon>
    </lineage>
</organism>
<evidence type="ECO:0000313" key="1">
    <source>
        <dbReference type="EMBL" id="MBL1071407.1"/>
    </source>
</evidence>
<protein>
    <recommendedName>
        <fullName evidence="3">HicB family protein</fullName>
    </recommendedName>
</protein>
<name>A0ABS1LT43_9LACO</name>
<dbReference type="RefSeq" id="WP_202017614.1">
    <property type="nucleotide sequence ID" value="NZ_JAEHNR010000019.1"/>
</dbReference>
<proteinExistence type="predicted"/>
<sequence length="67" mass="7570">MEDKIITLPVIIKHTKDSDYPYFARIPDIDGMTEGKDITDAKNIAMDYIGTYSLVHDLPKSNTTLPK</sequence>